<proteinExistence type="inferred from homology"/>
<dbReference type="RefSeq" id="WP_051502962.1">
    <property type="nucleotide sequence ID" value="NZ_JACJTA010000106.1"/>
</dbReference>
<dbReference type="SMART" id="SM00636">
    <property type="entry name" value="Glyco_18"/>
    <property type="match status" value="1"/>
</dbReference>
<keyword evidence="2 3" id="KW-0326">Glycosidase</keyword>
<dbReference type="SUPFAM" id="SSF51445">
    <property type="entry name" value="(Trans)glycosidases"/>
    <property type="match status" value="1"/>
</dbReference>
<evidence type="ECO:0000313" key="6">
    <source>
        <dbReference type="EMBL" id="MBD2608734.1"/>
    </source>
</evidence>
<dbReference type="CDD" id="cd00598">
    <property type="entry name" value="GH18_chitinase-like"/>
    <property type="match status" value="1"/>
</dbReference>
<keyword evidence="1 3" id="KW-0378">Hydrolase</keyword>
<dbReference type="PROSITE" id="PS01095">
    <property type="entry name" value="GH18_1"/>
    <property type="match status" value="1"/>
</dbReference>
<name>A0ABR8GZP8_9CYAN</name>
<dbReference type="EMBL" id="JACJTA010000106">
    <property type="protein sequence ID" value="MBD2608734.1"/>
    <property type="molecule type" value="Genomic_DNA"/>
</dbReference>
<comment type="caution">
    <text evidence="6">The sequence shown here is derived from an EMBL/GenBank/DDBJ whole genome shotgun (WGS) entry which is preliminary data.</text>
</comment>
<feature type="domain" description="GH18" evidence="5">
    <location>
        <begin position="60"/>
        <end position="373"/>
    </location>
</feature>
<organism evidence="6 7">
    <name type="scientific">Scytonema hofmannii FACHB-248</name>
    <dbReference type="NCBI Taxonomy" id="1842502"/>
    <lineage>
        <taxon>Bacteria</taxon>
        <taxon>Bacillati</taxon>
        <taxon>Cyanobacteriota</taxon>
        <taxon>Cyanophyceae</taxon>
        <taxon>Nostocales</taxon>
        <taxon>Scytonemataceae</taxon>
        <taxon>Scytonema</taxon>
    </lineage>
</organism>
<evidence type="ECO:0000256" key="2">
    <source>
        <dbReference type="ARBA" id="ARBA00023295"/>
    </source>
</evidence>
<accession>A0ABR8GZP8</accession>
<dbReference type="Proteomes" id="UP000660380">
    <property type="component" value="Unassembled WGS sequence"/>
</dbReference>
<keyword evidence="7" id="KW-1185">Reference proteome</keyword>
<dbReference type="PROSITE" id="PS51910">
    <property type="entry name" value="GH18_2"/>
    <property type="match status" value="1"/>
</dbReference>
<evidence type="ECO:0000256" key="3">
    <source>
        <dbReference type="RuleBase" id="RU000489"/>
    </source>
</evidence>
<sequence>MTKKFFPRNIFQLVASLKSNKHFLLIQVVCFFSLLLGSVYFSLFPHSQELVRAKTNTHEKTIVGYFQSWSEKGVSSPEQLQLANIAPYVNLVIVSFMQPDSSYNSGNYNLTKTGLQFTANGKVVKDGIALLKKRNPKTKLLLAVGGLSYTNFVQLNPKAIANVVKDFGFDGVDIDYEPIDTKCSLSNGKISCTSDTVFRRVVRQIRHALPKPYLVTAAAWSIGAYGEGQWINAQPQGEKTGLMLNLLRSPEGAMIDQLHVMSYDAGLTYNPQEALAAYQNYFKGKVVMGVEVPPEAWGGNVYTLAKIRNLTQAVVNKNAAGLMLWSLQKQPDKTPSEDNPTAEMITKTACQALSLSNCQQPLFSSPEIKSKRS</sequence>
<evidence type="ECO:0000259" key="5">
    <source>
        <dbReference type="PROSITE" id="PS51910"/>
    </source>
</evidence>
<dbReference type="InterPro" id="IPR001579">
    <property type="entry name" value="Glyco_hydro_18_chit_AS"/>
</dbReference>
<evidence type="ECO:0000313" key="7">
    <source>
        <dbReference type="Proteomes" id="UP000660380"/>
    </source>
</evidence>
<protein>
    <recommendedName>
        <fullName evidence="5">GH18 domain-containing protein</fullName>
    </recommendedName>
</protein>
<dbReference type="Gene3D" id="3.20.20.80">
    <property type="entry name" value="Glycosidases"/>
    <property type="match status" value="1"/>
</dbReference>
<gene>
    <name evidence="6" type="ORF">H6G81_30520</name>
</gene>
<dbReference type="InterPro" id="IPR011583">
    <property type="entry name" value="Chitinase_II/V-like_cat"/>
</dbReference>
<reference evidence="6 7" key="1">
    <citation type="journal article" date="2020" name="ISME J.">
        <title>Comparative genomics reveals insights into cyanobacterial evolution and habitat adaptation.</title>
        <authorList>
            <person name="Chen M.Y."/>
            <person name="Teng W.K."/>
            <person name="Zhao L."/>
            <person name="Hu C.X."/>
            <person name="Zhou Y.K."/>
            <person name="Han B.P."/>
            <person name="Song L.R."/>
            <person name="Shu W.S."/>
        </authorList>
    </citation>
    <scope>NUCLEOTIDE SEQUENCE [LARGE SCALE GENOMIC DNA]</scope>
    <source>
        <strain evidence="6 7">FACHB-248</strain>
    </source>
</reference>
<evidence type="ECO:0000256" key="4">
    <source>
        <dbReference type="RuleBase" id="RU004453"/>
    </source>
</evidence>
<dbReference type="InterPro" id="IPR001223">
    <property type="entry name" value="Glyco_hydro18_cat"/>
</dbReference>
<comment type="similarity">
    <text evidence="4">Belongs to the glycosyl hydrolase 18 family.</text>
</comment>
<dbReference type="Pfam" id="PF00704">
    <property type="entry name" value="Glyco_hydro_18"/>
    <property type="match status" value="1"/>
</dbReference>
<dbReference type="InterPro" id="IPR017853">
    <property type="entry name" value="GH"/>
</dbReference>
<evidence type="ECO:0000256" key="1">
    <source>
        <dbReference type="ARBA" id="ARBA00022801"/>
    </source>
</evidence>